<dbReference type="GO" id="GO:0009401">
    <property type="term" value="P:phosphoenolpyruvate-dependent sugar phosphotransferase system"/>
    <property type="evidence" value="ECO:0007669"/>
    <property type="project" value="UniProtKB-KW"/>
</dbReference>
<evidence type="ECO:0000256" key="1">
    <source>
        <dbReference type="ARBA" id="ARBA00022448"/>
    </source>
</evidence>
<keyword evidence="2" id="KW-0597">Phosphoprotein</keyword>
<dbReference type="EC" id="2.7.1.69" evidence="9"/>
<evidence type="ECO:0000256" key="2">
    <source>
        <dbReference type="ARBA" id="ARBA00022553"/>
    </source>
</evidence>
<keyword evidence="4 9" id="KW-0808">Transferase</keyword>
<dbReference type="PANTHER" id="PTHR34581:SF2">
    <property type="entry name" value="PTS SYSTEM N,N'-DIACETYLCHITOBIOSE-SPECIFIC EIIB COMPONENT"/>
    <property type="match status" value="1"/>
</dbReference>
<dbReference type="Gene3D" id="3.40.50.2300">
    <property type="match status" value="1"/>
</dbReference>
<evidence type="ECO:0000313" key="10">
    <source>
        <dbReference type="Proteomes" id="UP000033658"/>
    </source>
</evidence>
<dbReference type="PROSITE" id="PS51100">
    <property type="entry name" value="PTS_EIIB_TYPE_3"/>
    <property type="match status" value="1"/>
</dbReference>
<evidence type="ECO:0000256" key="4">
    <source>
        <dbReference type="ARBA" id="ARBA00022679"/>
    </source>
</evidence>
<dbReference type="EMBL" id="JYGL01000001">
    <property type="protein sequence ID" value="KJQ59340.1"/>
    <property type="molecule type" value="Genomic_DNA"/>
</dbReference>
<keyword evidence="1" id="KW-0813">Transport</keyword>
<evidence type="ECO:0000256" key="5">
    <source>
        <dbReference type="ARBA" id="ARBA00022683"/>
    </source>
</evidence>
<dbReference type="InterPro" id="IPR051819">
    <property type="entry name" value="PTS_sugar-specific_EIIB"/>
</dbReference>
<dbReference type="InterPro" id="IPR036095">
    <property type="entry name" value="PTS_EIIB-like_sf"/>
</dbReference>
<evidence type="ECO:0000256" key="3">
    <source>
        <dbReference type="ARBA" id="ARBA00022597"/>
    </source>
</evidence>
<keyword evidence="3" id="KW-0762">Sugar transport</keyword>
<accession>A0AAW3H8B6</accession>
<dbReference type="SUPFAM" id="SSF52794">
    <property type="entry name" value="PTS system IIB component-like"/>
    <property type="match status" value="1"/>
</dbReference>
<dbReference type="GO" id="GO:0016301">
    <property type="term" value="F:kinase activity"/>
    <property type="evidence" value="ECO:0007669"/>
    <property type="project" value="UniProtKB-KW"/>
</dbReference>
<protein>
    <submittedName>
        <fullName evidence="9">PTS system transporter subunit IIB</fullName>
        <ecNumber evidence="9">2.7.1.69</ecNumber>
    </submittedName>
</protein>
<organism evidence="9 10">
    <name type="scientific">Streptococcus gordonii</name>
    <dbReference type="NCBI Taxonomy" id="1302"/>
    <lineage>
        <taxon>Bacteria</taxon>
        <taxon>Bacillati</taxon>
        <taxon>Bacillota</taxon>
        <taxon>Bacilli</taxon>
        <taxon>Lactobacillales</taxon>
        <taxon>Streptococcaceae</taxon>
        <taxon>Streptococcus</taxon>
    </lineage>
</organism>
<reference evidence="9 10" key="1">
    <citation type="submission" date="2015-02" db="EMBL/GenBank/DDBJ databases">
        <title>Evolution of amylase-binding proteins of oral streptococcal species.</title>
        <authorList>
            <person name="Haase E.M."/>
        </authorList>
    </citation>
    <scope>NUCLEOTIDE SEQUENCE [LARGE SCALE GENOMIC DNA]</scope>
    <source>
        <strain evidence="9 10">G9B</strain>
    </source>
</reference>
<dbReference type="Proteomes" id="UP000033658">
    <property type="component" value="Unassembled WGS sequence"/>
</dbReference>
<name>A0AAW3H8B6_STRGN</name>
<sequence>MMIKIGLFCAAGFSTGMLVNNMKIAATEKGIDAQIEAYSQAKLADYAADLDIALLGPQVAYTLDKSKAICDSCHTPIAVIPMADYGMLDGKKVLDLALSLLDKYQDQGA</sequence>
<proteinExistence type="predicted"/>
<dbReference type="GO" id="GO:0008982">
    <property type="term" value="F:protein-N(PI)-phosphohistidine-sugar phosphotransferase activity"/>
    <property type="evidence" value="ECO:0007669"/>
    <property type="project" value="InterPro"/>
</dbReference>
<keyword evidence="6" id="KW-0418">Kinase</keyword>
<comment type="caution">
    <text evidence="9">The sequence shown here is derived from an EMBL/GenBank/DDBJ whole genome shotgun (WGS) entry which is preliminary data.</text>
</comment>
<dbReference type="InterPro" id="IPR003501">
    <property type="entry name" value="PTS_EIIB_2/3"/>
</dbReference>
<evidence type="ECO:0000256" key="6">
    <source>
        <dbReference type="ARBA" id="ARBA00022777"/>
    </source>
</evidence>
<dbReference type="PANTHER" id="PTHR34581">
    <property type="entry name" value="PTS SYSTEM N,N'-DIACETYLCHITOBIOSE-SPECIFIC EIIB COMPONENT"/>
    <property type="match status" value="1"/>
</dbReference>
<dbReference type="CDD" id="cd05564">
    <property type="entry name" value="PTS_IIB_chitobiose_lichenan"/>
    <property type="match status" value="1"/>
</dbReference>
<feature type="modified residue" description="Phosphocysteine; by EIIA" evidence="7">
    <location>
        <position position="9"/>
    </location>
</feature>
<gene>
    <name evidence="9" type="ORF">TZ86_01193</name>
</gene>
<dbReference type="AlphaFoldDB" id="A0AAW3H8B6"/>
<evidence type="ECO:0000313" key="9">
    <source>
        <dbReference type="EMBL" id="KJQ59340.1"/>
    </source>
</evidence>
<evidence type="ECO:0000259" key="8">
    <source>
        <dbReference type="PROSITE" id="PS51100"/>
    </source>
</evidence>
<keyword evidence="5" id="KW-0598">Phosphotransferase system</keyword>
<dbReference type="Pfam" id="PF02302">
    <property type="entry name" value="PTS_IIB"/>
    <property type="match status" value="1"/>
</dbReference>
<feature type="domain" description="PTS EIIB type-3" evidence="8">
    <location>
        <begin position="2"/>
        <end position="107"/>
    </location>
</feature>
<evidence type="ECO:0000256" key="7">
    <source>
        <dbReference type="PROSITE-ProRule" id="PRU00423"/>
    </source>
</evidence>
<dbReference type="InterPro" id="IPR013012">
    <property type="entry name" value="PTS_EIIB_3"/>
</dbReference>